<organism evidence="7 8">
    <name type="scientific">Lupinus albus</name>
    <name type="common">White lupine</name>
    <name type="synonym">Lupinus termis</name>
    <dbReference type="NCBI Taxonomy" id="3870"/>
    <lineage>
        <taxon>Eukaryota</taxon>
        <taxon>Viridiplantae</taxon>
        <taxon>Streptophyta</taxon>
        <taxon>Embryophyta</taxon>
        <taxon>Tracheophyta</taxon>
        <taxon>Spermatophyta</taxon>
        <taxon>Magnoliopsida</taxon>
        <taxon>eudicotyledons</taxon>
        <taxon>Gunneridae</taxon>
        <taxon>Pentapetalae</taxon>
        <taxon>rosids</taxon>
        <taxon>fabids</taxon>
        <taxon>Fabales</taxon>
        <taxon>Fabaceae</taxon>
        <taxon>Papilionoideae</taxon>
        <taxon>50 kb inversion clade</taxon>
        <taxon>genistoids sensu lato</taxon>
        <taxon>core genistoids</taxon>
        <taxon>Genisteae</taxon>
        <taxon>Lupinus</taxon>
    </lineage>
</organism>
<dbReference type="Pfam" id="PF00582">
    <property type="entry name" value="Usp"/>
    <property type="match status" value="1"/>
</dbReference>
<dbReference type="Gene3D" id="1.10.510.10">
    <property type="entry name" value="Transferase(Phosphotransferase) domain 1"/>
    <property type="match status" value="1"/>
</dbReference>
<reference evidence="8" key="1">
    <citation type="journal article" date="2020" name="Nat. Commun.">
        <title>Genome sequence of the cluster root forming white lupin.</title>
        <authorList>
            <person name="Hufnagel B."/>
            <person name="Marques A."/>
            <person name="Soriano A."/>
            <person name="Marques L."/>
            <person name="Divol F."/>
            <person name="Doumas P."/>
            <person name="Sallet E."/>
            <person name="Mancinotti D."/>
            <person name="Carrere S."/>
            <person name="Marande W."/>
            <person name="Arribat S."/>
            <person name="Keller J."/>
            <person name="Huneau C."/>
            <person name="Blein T."/>
            <person name="Aime D."/>
            <person name="Laguerre M."/>
            <person name="Taylor J."/>
            <person name="Schubert V."/>
            <person name="Nelson M."/>
            <person name="Geu-Flores F."/>
            <person name="Crespi M."/>
            <person name="Gallardo-Guerrero K."/>
            <person name="Delaux P.-M."/>
            <person name="Salse J."/>
            <person name="Berges H."/>
            <person name="Guyot R."/>
            <person name="Gouzy J."/>
            <person name="Peret B."/>
        </authorList>
    </citation>
    <scope>NUCLEOTIDE SEQUENCE [LARGE SCALE GENOMIC DNA]</scope>
    <source>
        <strain evidence="8">cv. Amiga</strain>
    </source>
</reference>
<dbReference type="PROSITE" id="PS00107">
    <property type="entry name" value="PROTEIN_KINASE_ATP"/>
    <property type="match status" value="1"/>
</dbReference>
<dbReference type="InterPro" id="IPR006016">
    <property type="entry name" value="UspA"/>
</dbReference>
<evidence type="ECO:0000313" key="7">
    <source>
        <dbReference type="EMBL" id="KAE9587205.1"/>
    </source>
</evidence>
<comment type="caution">
    <text evidence="7">The sequence shown here is derived from an EMBL/GenBank/DDBJ whole genome shotgun (WGS) entry which is preliminary data.</text>
</comment>
<accession>A0A6A4N8D5</accession>
<dbReference type="PROSITE" id="PS00108">
    <property type="entry name" value="PROTEIN_KINASE_ST"/>
    <property type="match status" value="1"/>
</dbReference>
<dbReference type="Proteomes" id="UP000447434">
    <property type="component" value="Chromosome 23"/>
</dbReference>
<dbReference type="PANTHER" id="PTHR47987">
    <property type="entry name" value="OS08G0249100 PROTEIN"/>
    <property type="match status" value="1"/>
</dbReference>
<dbReference type="OrthoDB" id="654677at2759"/>
<dbReference type="FunFam" id="3.30.200.20:FF:000268">
    <property type="entry name" value="probable receptor-like serine/threonine-protein kinase At5g57670"/>
    <property type="match status" value="1"/>
</dbReference>
<dbReference type="AlphaFoldDB" id="A0A6A4N8D5"/>
<keyword evidence="2 5" id="KW-0547">Nucleotide-binding</keyword>
<evidence type="ECO:0000256" key="5">
    <source>
        <dbReference type="PROSITE-ProRule" id="PRU10141"/>
    </source>
</evidence>
<proteinExistence type="predicted"/>
<dbReference type="FunFam" id="3.40.50.620:FF:000177">
    <property type="entry name" value="probable receptor-like serine/threonine-protein kinase At5g57670"/>
    <property type="match status" value="1"/>
</dbReference>
<dbReference type="SMART" id="SM00220">
    <property type="entry name" value="S_TKc"/>
    <property type="match status" value="1"/>
</dbReference>
<evidence type="ECO:0000256" key="4">
    <source>
        <dbReference type="ARBA" id="ARBA00022840"/>
    </source>
</evidence>
<dbReference type="PANTHER" id="PTHR47987:SF2">
    <property type="entry name" value="PROTEIN KINASE DOMAIN-CONTAINING PROTEIN"/>
    <property type="match status" value="1"/>
</dbReference>
<dbReference type="GO" id="GO:0004672">
    <property type="term" value="F:protein kinase activity"/>
    <property type="evidence" value="ECO:0007669"/>
    <property type="project" value="InterPro"/>
</dbReference>
<dbReference type="GO" id="GO:0005524">
    <property type="term" value="F:ATP binding"/>
    <property type="evidence" value="ECO:0007669"/>
    <property type="project" value="UniProtKB-UniRule"/>
</dbReference>
<dbReference type="InterPro" id="IPR017441">
    <property type="entry name" value="Protein_kinase_ATP_BS"/>
</dbReference>
<dbReference type="EMBL" id="WOCE01000023">
    <property type="protein sequence ID" value="KAE9587205.1"/>
    <property type="molecule type" value="Genomic_DNA"/>
</dbReference>
<dbReference type="Pfam" id="PF00069">
    <property type="entry name" value="Pkinase"/>
    <property type="match status" value="1"/>
</dbReference>
<evidence type="ECO:0000259" key="6">
    <source>
        <dbReference type="PROSITE" id="PS50011"/>
    </source>
</evidence>
<evidence type="ECO:0000256" key="3">
    <source>
        <dbReference type="ARBA" id="ARBA00022777"/>
    </source>
</evidence>
<dbReference type="InterPro" id="IPR008271">
    <property type="entry name" value="Ser/Thr_kinase_AS"/>
</dbReference>
<dbReference type="FunFam" id="1.10.510.10:FF:000284">
    <property type="entry name" value="Putative receptor-like serine/threonine-protein kinase"/>
    <property type="match status" value="1"/>
</dbReference>
<evidence type="ECO:0000313" key="8">
    <source>
        <dbReference type="Proteomes" id="UP000447434"/>
    </source>
</evidence>
<dbReference type="PROSITE" id="PS50011">
    <property type="entry name" value="PROTEIN_KINASE_DOM"/>
    <property type="match status" value="1"/>
</dbReference>
<dbReference type="InterPro" id="IPR000719">
    <property type="entry name" value="Prot_kinase_dom"/>
</dbReference>
<dbReference type="Gene3D" id="3.40.50.620">
    <property type="entry name" value="HUPs"/>
    <property type="match status" value="1"/>
</dbReference>
<evidence type="ECO:0000256" key="1">
    <source>
        <dbReference type="ARBA" id="ARBA00022679"/>
    </source>
</evidence>
<dbReference type="SUPFAM" id="SSF56112">
    <property type="entry name" value="Protein kinase-like (PK-like)"/>
    <property type="match status" value="1"/>
</dbReference>
<keyword evidence="1" id="KW-0808">Transferase</keyword>
<evidence type="ECO:0000256" key="2">
    <source>
        <dbReference type="ARBA" id="ARBA00022741"/>
    </source>
</evidence>
<dbReference type="InterPro" id="IPR011009">
    <property type="entry name" value="Kinase-like_dom_sf"/>
</dbReference>
<dbReference type="InterPro" id="IPR014729">
    <property type="entry name" value="Rossmann-like_a/b/a_fold"/>
</dbReference>
<gene>
    <name evidence="7" type="ORF">Lalb_Chr23g0271191</name>
</gene>
<keyword evidence="4 5" id="KW-0067">ATP-binding</keyword>
<name>A0A6A4N8D5_LUPAL</name>
<keyword evidence="3" id="KW-0418">Kinase</keyword>
<dbReference type="Gene3D" id="3.30.200.20">
    <property type="entry name" value="Phosphorylase Kinase, domain 1"/>
    <property type="match status" value="1"/>
</dbReference>
<feature type="binding site" evidence="5">
    <location>
        <position position="429"/>
    </location>
    <ligand>
        <name>ATP</name>
        <dbReference type="ChEBI" id="CHEBI:30616"/>
    </ligand>
</feature>
<dbReference type="InterPro" id="IPR046958">
    <property type="entry name" value="RBK1/2/STUNTED"/>
</dbReference>
<feature type="domain" description="Protein kinase" evidence="6">
    <location>
        <begin position="401"/>
        <end position="695"/>
    </location>
</feature>
<dbReference type="CDD" id="cd00293">
    <property type="entry name" value="USP-like"/>
    <property type="match status" value="1"/>
</dbReference>
<sequence length="747" mass="81919">MQQGLAGEASCGGRTVVVGMKLDSPSKELLTWVLVKVAQPGDTVVALHVLVNHEIMNLDGKSSLISLVTAFNPVLAVCEGFCNLKQVDLKLKICKGSSVKEILVREANAYAATHVMVGISQAHHKIWSSKSVAKYCARKLSKNCCVFAVNNGKVVFKRIRDGSPLNDGASDLQGIDCHYRNGLLGLTEWPLSKSSEVLSDDTASMGVDKGSGKISDHSFAKVLLDSTENVRRQSCSVCGSTLALLNTSSHQSAEESSGQGGSENSLAIVPVKTTDASQLELVPGWPLSHREILSDRQPLDLSSLHQISVVPWAMRLPCKRLSYYAYHDHRSKSCDRGHDHSVALDSKSGALVPVDAEIVTAYSPERNSISIPRELGSLHDKYSATCRLFEYRELVSATSNFLPENLIGEGGSSRVYKGCLHDGKELAVKILKPFDNVLNEFLVEIETITTLNHKNVISLLGFCFEKGDLLLVYDFLSRGSLEENLHGNKKNTLEFGWTERYNAATGVAKALEYLHCKDDQPVIHRDVKSSNVLLSEDFEPQLSDFGLAKWASTSSSHITCTDVAGTFGYMAPEYFMYGKVTDKIDVFSFGVVLLELLSGRKPISSDYPKGQESLVMWASPILDSGKVLQLLDPSLGDNYDHEEMERMVLAATLCIRRAPKARPQMSLVSKLLQGDADAINCSRLEVNASKAHEMLDDEACSPSNLQSLLNLALLDVEDDSLSMCCVEQNVWLADYLRGRWSRTSSFD</sequence>
<keyword evidence="8" id="KW-1185">Reference proteome</keyword>
<protein>
    <recommendedName>
        <fullName evidence="6">Protein kinase domain-containing protein</fullName>
    </recommendedName>
</protein>